<sequence length="221" mass="24343">MKKNIAILLVSVLGMQLAAQAQRKVNELTLTYDASISSGSKEPKLADAFDGHIKTIYIKGNMSRAEIASALFSSAAIHDSKSGTTVVLKEVSGQKLLTRMTSENWAETNKRYDGITFANTSDTKSIAGYNCIKAVATFPDGSTFTVYYTADIVPENKDYEYMFKNLNGLPLEYELVQGKLTIKYTVSKINMNPVPASKFDIPTSGYREITYEDSKKLNASN</sequence>
<keyword evidence="1" id="KW-0732">Signal</keyword>
<dbReference type="RefSeq" id="WP_081198331.1">
    <property type="nucleotide sequence ID" value="NZ_FOCZ01000026.1"/>
</dbReference>
<feature type="chain" id="PRO_5010723399" description="DUF4412 domain-containing protein" evidence="1">
    <location>
        <begin position="22"/>
        <end position="221"/>
    </location>
</feature>
<evidence type="ECO:0000313" key="2">
    <source>
        <dbReference type="EMBL" id="OQP51740.1"/>
    </source>
</evidence>
<reference evidence="3" key="1">
    <citation type="submission" date="2016-04" db="EMBL/GenBank/DDBJ databases">
        <authorList>
            <person name="Chen L."/>
            <person name="Zhuang W."/>
            <person name="Wang G."/>
        </authorList>
    </citation>
    <scope>NUCLEOTIDE SEQUENCE [LARGE SCALE GENOMIC DNA]</scope>
    <source>
        <strain evidence="3">17621</strain>
    </source>
</reference>
<protein>
    <recommendedName>
        <fullName evidence="4">DUF4412 domain-containing protein</fullName>
    </recommendedName>
</protein>
<gene>
    <name evidence="2" type="ORF">A4H97_26375</name>
</gene>
<feature type="signal peptide" evidence="1">
    <location>
        <begin position="1"/>
        <end position="21"/>
    </location>
</feature>
<proteinExistence type="predicted"/>
<evidence type="ECO:0000256" key="1">
    <source>
        <dbReference type="SAM" id="SignalP"/>
    </source>
</evidence>
<keyword evidence="3" id="KW-1185">Reference proteome</keyword>
<comment type="caution">
    <text evidence="2">The sequence shown here is derived from an EMBL/GenBank/DDBJ whole genome shotgun (WGS) entry which is preliminary data.</text>
</comment>
<evidence type="ECO:0000313" key="3">
    <source>
        <dbReference type="Proteomes" id="UP000192610"/>
    </source>
</evidence>
<accession>A0A1V9F053</accession>
<organism evidence="2 3">
    <name type="scientific">Niastella yeongjuensis</name>
    <dbReference type="NCBI Taxonomy" id="354355"/>
    <lineage>
        <taxon>Bacteria</taxon>
        <taxon>Pseudomonadati</taxon>
        <taxon>Bacteroidota</taxon>
        <taxon>Chitinophagia</taxon>
        <taxon>Chitinophagales</taxon>
        <taxon>Chitinophagaceae</taxon>
        <taxon>Niastella</taxon>
    </lineage>
</organism>
<name>A0A1V9F053_9BACT</name>
<dbReference type="STRING" id="354355.SAMN05660816_06839"/>
<evidence type="ECO:0008006" key="4">
    <source>
        <dbReference type="Google" id="ProtNLM"/>
    </source>
</evidence>
<dbReference type="Proteomes" id="UP000192610">
    <property type="component" value="Unassembled WGS sequence"/>
</dbReference>
<dbReference type="EMBL" id="LVXG01000010">
    <property type="protein sequence ID" value="OQP51740.1"/>
    <property type="molecule type" value="Genomic_DNA"/>
</dbReference>
<dbReference type="AlphaFoldDB" id="A0A1V9F053"/>
<dbReference type="OrthoDB" id="1467107at2"/>